<dbReference type="InterPro" id="IPR025857">
    <property type="entry name" value="MacB_PCD"/>
</dbReference>
<feature type="transmembrane region" description="Helical" evidence="6">
    <location>
        <begin position="773"/>
        <end position="793"/>
    </location>
</feature>
<dbReference type="InterPro" id="IPR003838">
    <property type="entry name" value="ABC3_permease_C"/>
</dbReference>
<dbReference type="Proteomes" id="UP001319200">
    <property type="component" value="Unassembled WGS sequence"/>
</dbReference>
<feature type="transmembrane region" description="Helical" evidence="6">
    <location>
        <begin position="335"/>
        <end position="362"/>
    </location>
</feature>
<feature type="transmembrane region" description="Helical" evidence="6">
    <location>
        <begin position="21"/>
        <end position="41"/>
    </location>
</feature>
<feature type="transmembrane region" description="Helical" evidence="6">
    <location>
        <begin position="739"/>
        <end position="758"/>
    </location>
</feature>
<dbReference type="GO" id="GO:0022857">
    <property type="term" value="F:transmembrane transporter activity"/>
    <property type="evidence" value="ECO:0007669"/>
    <property type="project" value="TreeGrafter"/>
</dbReference>
<evidence type="ECO:0000256" key="3">
    <source>
        <dbReference type="ARBA" id="ARBA00022692"/>
    </source>
</evidence>
<dbReference type="PANTHER" id="PTHR30572">
    <property type="entry name" value="MEMBRANE COMPONENT OF TRANSPORTER-RELATED"/>
    <property type="match status" value="1"/>
</dbReference>
<dbReference type="InterPro" id="IPR050250">
    <property type="entry name" value="Macrolide_Exporter_MacB"/>
</dbReference>
<keyword evidence="5 6" id="KW-0472">Membrane</keyword>
<feature type="domain" description="ABC3 transporter permease C-terminal" evidence="7">
    <location>
        <begin position="691"/>
        <end position="799"/>
    </location>
</feature>
<organism evidence="9 10">
    <name type="scientific">Chryseosolibacter histidini</name>
    <dbReference type="NCBI Taxonomy" id="2782349"/>
    <lineage>
        <taxon>Bacteria</taxon>
        <taxon>Pseudomonadati</taxon>
        <taxon>Bacteroidota</taxon>
        <taxon>Cytophagia</taxon>
        <taxon>Cytophagales</taxon>
        <taxon>Chryseotaleaceae</taxon>
        <taxon>Chryseosolibacter</taxon>
    </lineage>
</organism>
<reference evidence="9 10" key="1">
    <citation type="submission" date="2021-05" db="EMBL/GenBank/DDBJ databases">
        <title>A Polyphasic approach of four new species of the genus Ohtaekwangia: Ohtaekwangia histidinii sp. nov., Ohtaekwangia cretensis sp. nov., Ohtaekwangia indiensis sp. nov., Ohtaekwangia reichenbachii sp. nov. from diverse environment.</title>
        <authorList>
            <person name="Octaviana S."/>
        </authorList>
    </citation>
    <scope>NUCLEOTIDE SEQUENCE [LARGE SCALE GENOMIC DNA]</scope>
    <source>
        <strain evidence="9 10">PWU4</strain>
    </source>
</reference>
<feature type="transmembrane region" description="Helical" evidence="6">
    <location>
        <begin position="289"/>
        <end position="310"/>
    </location>
</feature>
<keyword evidence="10" id="KW-1185">Reference proteome</keyword>
<feature type="transmembrane region" description="Helical" evidence="6">
    <location>
        <begin position="382"/>
        <end position="405"/>
    </location>
</feature>
<feature type="transmembrane region" description="Helical" evidence="6">
    <location>
        <begin position="687"/>
        <end position="711"/>
    </location>
</feature>
<sequence length="810" mass="90669">MLKNFFKTAGRNILKYKAYSLINFLGLTTGLALALLILAYVRSEVSYDKFHEKADRLYRIKYVAPNGLALASTPPPIAPLMKEFFPGVEEAARMYGRNVSVTRPDAAEAFEETNVFFADSAIMKLLTFDFVSGNPDRALVDKFTVLITEEMARKYFGDKDPLGEVLLFSGKHSFKVIGVVKNFPENSHIRFNMLVPYENMFDLESDQAAQALRNNLAINFVISHSYTYVLLKPGADPTEVDRNMDAFLKKYAQPNLLVGQVFTLMPLTDIHLKSTLLVEPTPTNSMTNLFIFVGVGILTLVIASINYINLSTAQSFTRIKEIGIRKILGSMKYQLIFQFIAESFLFCLIALLLSFAVFYAALPLLNDLTNKTLVFTDVVDNSMLMASVILVTGITLLAGGYPAYFVTRFNSINALKGEASRTGSQLLRRALVVFQLAIACMLLSGSLLIVKQLNFLSSRPLGFQKEQTINIPLFSQNLNGIFRQNDSTFWLRLQSFRDAVETHTGVKGTTLSSNAPGLGAVFRGTIPEGFTQQDNMFIANMSVDYNFLETYGMEMQAGRPFSKEHGTDRAEAFIVNETAVKAWNWETPEKALGKKLVREGKEGRIIGVIKDFNFTSLTTPVSAMVIEMNPNQFNVLSVKFDNENVQPTIDKIEAEWNKMFPEKTFQFTFLDEQLNSQYQNFQNFGTIIQTFAGIAILISCLGVYGLVLFVVQRKVKEIGVRKVLGASVGNILQLIYRDFAWLLVTGFVLAIPASYYLMKQWLENFTYHTSIDAITYVMSFVMVVVIVALTIGYQAVKASLANPVSSLRSE</sequence>
<dbReference type="Pfam" id="PF12704">
    <property type="entry name" value="MacB_PCD"/>
    <property type="match status" value="1"/>
</dbReference>
<evidence type="ECO:0000256" key="6">
    <source>
        <dbReference type="SAM" id="Phobius"/>
    </source>
</evidence>
<keyword evidence="3 6" id="KW-0812">Transmembrane</keyword>
<feature type="domain" description="MacB-like periplasmic core" evidence="8">
    <location>
        <begin position="20"/>
        <end position="245"/>
    </location>
</feature>
<evidence type="ECO:0000256" key="5">
    <source>
        <dbReference type="ARBA" id="ARBA00023136"/>
    </source>
</evidence>
<evidence type="ECO:0000259" key="7">
    <source>
        <dbReference type="Pfam" id="PF02687"/>
    </source>
</evidence>
<dbReference type="Pfam" id="PF02687">
    <property type="entry name" value="FtsX"/>
    <property type="match status" value="2"/>
</dbReference>
<accession>A0AAP2DR41</accession>
<evidence type="ECO:0000256" key="2">
    <source>
        <dbReference type="ARBA" id="ARBA00022475"/>
    </source>
</evidence>
<name>A0AAP2DR41_9BACT</name>
<protein>
    <submittedName>
        <fullName evidence="9">ABC transporter permease</fullName>
    </submittedName>
</protein>
<dbReference type="RefSeq" id="WP_254169628.1">
    <property type="nucleotide sequence ID" value="NZ_JAHESF010000052.1"/>
</dbReference>
<comment type="subcellular location">
    <subcellularLocation>
        <location evidence="1">Cell membrane</location>
        <topology evidence="1">Multi-pass membrane protein</topology>
    </subcellularLocation>
</comment>
<evidence type="ECO:0000313" key="10">
    <source>
        <dbReference type="Proteomes" id="UP001319200"/>
    </source>
</evidence>
<feature type="domain" description="ABC3 transporter permease C-terminal" evidence="7">
    <location>
        <begin position="295"/>
        <end position="410"/>
    </location>
</feature>
<gene>
    <name evidence="9" type="ORF">KK083_28870</name>
</gene>
<comment type="caution">
    <text evidence="9">The sequence shown here is derived from an EMBL/GenBank/DDBJ whole genome shotgun (WGS) entry which is preliminary data.</text>
</comment>
<dbReference type="GO" id="GO:0005886">
    <property type="term" value="C:plasma membrane"/>
    <property type="evidence" value="ECO:0007669"/>
    <property type="project" value="UniProtKB-SubCell"/>
</dbReference>
<dbReference type="AlphaFoldDB" id="A0AAP2DR41"/>
<dbReference type="EMBL" id="JAHESF010000052">
    <property type="protein sequence ID" value="MBT1700940.1"/>
    <property type="molecule type" value="Genomic_DNA"/>
</dbReference>
<feature type="transmembrane region" description="Helical" evidence="6">
    <location>
        <begin position="426"/>
        <end position="450"/>
    </location>
</feature>
<keyword evidence="2" id="KW-1003">Cell membrane</keyword>
<evidence type="ECO:0000256" key="4">
    <source>
        <dbReference type="ARBA" id="ARBA00022989"/>
    </source>
</evidence>
<evidence type="ECO:0000256" key="1">
    <source>
        <dbReference type="ARBA" id="ARBA00004651"/>
    </source>
</evidence>
<evidence type="ECO:0000259" key="8">
    <source>
        <dbReference type="Pfam" id="PF12704"/>
    </source>
</evidence>
<keyword evidence="4 6" id="KW-1133">Transmembrane helix</keyword>
<dbReference type="PANTHER" id="PTHR30572:SF18">
    <property type="entry name" value="ABC-TYPE MACROLIDE FAMILY EXPORT SYSTEM PERMEASE COMPONENT 2"/>
    <property type="match status" value="1"/>
</dbReference>
<evidence type="ECO:0000313" key="9">
    <source>
        <dbReference type="EMBL" id="MBT1700940.1"/>
    </source>
</evidence>
<proteinExistence type="predicted"/>